<name>A0A7L5AEU4_9MICO</name>
<evidence type="ECO:0000259" key="7">
    <source>
        <dbReference type="PROSITE" id="PS51352"/>
    </source>
</evidence>
<keyword evidence="5" id="KW-0676">Redox-active center</keyword>
<proteinExistence type="predicted"/>
<dbReference type="EMBL" id="CP017146">
    <property type="protein sequence ID" value="QHO68412.1"/>
    <property type="molecule type" value="Genomic_DNA"/>
</dbReference>
<keyword evidence="2" id="KW-0201">Cytochrome c-type biogenesis</keyword>
<reference evidence="8 9" key="1">
    <citation type="submission" date="2016-09" db="EMBL/GenBank/DDBJ databases">
        <title>Complete genome sequence of microbes from the polar regions.</title>
        <authorList>
            <person name="Liao L."/>
            <person name="Chen B."/>
        </authorList>
    </citation>
    <scope>NUCLEOTIDE SEQUENCE [LARGE SCALE GENOMIC DNA]</scope>
    <source>
        <strain evidence="8 9">ZS314</strain>
    </source>
</reference>
<dbReference type="PROSITE" id="PS51257">
    <property type="entry name" value="PROKAR_LIPOPROTEIN"/>
    <property type="match status" value="1"/>
</dbReference>
<feature type="signal peptide" evidence="6">
    <location>
        <begin position="1"/>
        <end position="27"/>
    </location>
</feature>
<gene>
    <name evidence="8" type="ORF">BHD05_00915</name>
</gene>
<dbReference type="SUPFAM" id="SSF52833">
    <property type="entry name" value="Thioredoxin-like"/>
    <property type="match status" value="1"/>
</dbReference>
<dbReference type="InterPro" id="IPR050553">
    <property type="entry name" value="Thioredoxin_ResA/DsbE_sf"/>
</dbReference>
<dbReference type="PROSITE" id="PS51352">
    <property type="entry name" value="THIOREDOXIN_2"/>
    <property type="match status" value="1"/>
</dbReference>
<dbReference type="PROSITE" id="PS00194">
    <property type="entry name" value="THIOREDOXIN_1"/>
    <property type="match status" value="1"/>
</dbReference>
<evidence type="ECO:0000313" key="9">
    <source>
        <dbReference type="Proteomes" id="UP000464507"/>
    </source>
</evidence>
<evidence type="ECO:0000256" key="3">
    <source>
        <dbReference type="ARBA" id="ARBA00022968"/>
    </source>
</evidence>
<accession>A0A7L5AEU4</accession>
<dbReference type="GO" id="GO:0017004">
    <property type="term" value="P:cytochrome complex assembly"/>
    <property type="evidence" value="ECO:0007669"/>
    <property type="project" value="UniProtKB-KW"/>
</dbReference>
<dbReference type="Gene3D" id="3.40.30.10">
    <property type="entry name" value="Glutaredoxin"/>
    <property type="match status" value="1"/>
</dbReference>
<evidence type="ECO:0000256" key="2">
    <source>
        <dbReference type="ARBA" id="ARBA00022748"/>
    </source>
</evidence>
<dbReference type="GO" id="GO:0016491">
    <property type="term" value="F:oxidoreductase activity"/>
    <property type="evidence" value="ECO:0007669"/>
    <property type="project" value="InterPro"/>
</dbReference>
<dbReference type="RefSeq" id="WP_161884765.1">
    <property type="nucleotide sequence ID" value="NZ_CP017146.1"/>
</dbReference>
<evidence type="ECO:0000256" key="4">
    <source>
        <dbReference type="ARBA" id="ARBA00023157"/>
    </source>
</evidence>
<evidence type="ECO:0000256" key="5">
    <source>
        <dbReference type="ARBA" id="ARBA00023284"/>
    </source>
</evidence>
<sequence length="196" mass="20481">MKLRLLATATVSVAALVLSGCASDPLAEEYLNGGNTNYISGDGILEVPEADRAGPISFAGETDAGEPFASTDFAGEVLVVNFWYAGCAPCRAEAPDLDALAQQYEGNGASFVGVNIYDGAETSLAFARKFGVTYPSLLDNKTGEVRLAFAGEIPPQAVPTTFVLDAEGRIAARILGQLQERSILDTIISDVLAEDG</sequence>
<feature type="domain" description="Thioredoxin" evidence="7">
    <location>
        <begin position="47"/>
        <end position="193"/>
    </location>
</feature>
<dbReference type="GO" id="GO:0030313">
    <property type="term" value="C:cell envelope"/>
    <property type="evidence" value="ECO:0007669"/>
    <property type="project" value="UniProtKB-SubCell"/>
</dbReference>
<keyword evidence="3" id="KW-0735">Signal-anchor</keyword>
<keyword evidence="6" id="KW-0732">Signal</keyword>
<dbReference type="InterPro" id="IPR017937">
    <property type="entry name" value="Thioredoxin_CS"/>
</dbReference>
<dbReference type="AlphaFoldDB" id="A0A7L5AEU4"/>
<dbReference type="PANTHER" id="PTHR42852">
    <property type="entry name" value="THIOL:DISULFIDE INTERCHANGE PROTEIN DSBE"/>
    <property type="match status" value="1"/>
</dbReference>
<dbReference type="Proteomes" id="UP000464507">
    <property type="component" value="Chromosome"/>
</dbReference>
<keyword evidence="3" id="KW-0812">Transmembrane</keyword>
<evidence type="ECO:0000256" key="1">
    <source>
        <dbReference type="ARBA" id="ARBA00004196"/>
    </source>
</evidence>
<dbReference type="InterPro" id="IPR013740">
    <property type="entry name" value="Redoxin"/>
</dbReference>
<dbReference type="InterPro" id="IPR036249">
    <property type="entry name" value="Thioredoxin-like_sf"/>
</dbReference>
<dbReference type="KEGG" id="mant:BHD05_00915"/>
<dbReference type="PANTHER" id="PTHR42852:SF6">
    <property type="entry name" value="THIOL:DISULFIDE INTERCHANGE PROTEIN DSBE"/>
    <property type="match status" value="1"/>
</dbReference>
<evidence type="ECO:0000256" key="6">
    <source>
        <dbReference type="SAM" id="SignalP"/>
    </source>
</evidence>
<keyword evidence="4" id="KW-1015">Disulfide bond</keyword>
<dbReference type="Pfam" id="PF08534">
    <property type="entry name" value="Redoxin"/>
    <property type="match status" value="1"/>
</dbReference>
<feature type="chain" id="PRO_5029568305" evidence="6">
    <location>
        <begin position="28"/>
        <end position="196"/>
    </location>
</feature>
<organism evidence="8 9">
    <name type="scientific">Marisediminicola antarctica</name>
    <dbReference type="NCBI Taxonomy" id="674079"/>
    <lineage>
        <taxon>Bacteria</taxon>
        <taxon>Bacillati</taxon>
        <taxon>Actinomycetota</taxon>
        <taxon>Actinomycetes</taxon>
        <taxon>Micrococcales</taxon>
        <taxon>Microbacteriaceae</taxon>
        <taxon>Marisediminicola</taxon>
    </lineage>
</organism>
<protein>
    <submittedName>
        <fullName evidence="8">Alkyl hydroperoxide reductase</fullName>
    </submittedName>
</protein>
<dbReference type="InterPro" id="IPR013766">
    <property type="entry name" value="Thioredoxin_domain"/>
</dbReference>
<comment type="subcellular location">
    <subcellularLocation>
        <location evidence="1">Cell envelope</location>
    </subcellularLocation>
</comment>
<keyword evidence="9" id="KW-1185">Reference proteome</keyword>
<dbReference type="OrthoDB" id="9796554at2"/>
<evidence type="ECO:0000313" key="8">
    <source>
        <dbReference type="EMBL" id="QHO68412.1"/>
    </source>
</evidence>
<dbReference type="CDD" id="cd02966">
    <property type="entry name" value="TlpA_like_family"/>
    <property type="match status" value="1"/>
</dbReference>